<name>A0A8T1N377_CARIL</name>
<evidence type="ECO:0000313" key="1">
    <source>
        <dbReference type="EMBL" id="KAG6624565.1"/>
    </source>
</evidence>
<reference evidence="1" key="1">
    <citation type="submission" date="2020-12" db="EMBL/GenBank/DDBJ databases">
        <title>WGS assembly of Carya illinoinensis cv. Pawnee.</title>
        <authorList>
            <person name="Platts A."/>
            <person name="Shu S."/>
            <person name="Wright S."/>
            <person name="Barry K."/>
            <person name="Edger P."/>
            <person name="Pires J.C."/>
            <person name="Schmutz J."/>
        </authorList>
    </citation>
    <scope>NUCLEOTIDE SEQUENCE</scope>
    <source>
        <tissue evidence="1">Leaf</tissue>
    </source>
</reference>
<sequence>MVVIVGKKFAKKAHPVRPQVPSTLPFIRFRKFHSGSLQNLE</sequence>
<gene>
    <name evidence="1" type="ORF">CIPAW_16G036300</name>
</gene>
<comment type="caution">
    <text evidence="1">The sequence shown here is derived from an EMBL/GenBank/DDBJ whole genome shotgun (WGS) entry which is preliminary data.</text>
</comment>
<dbReference type="Proteomes" id="UP000811609">
    <property type="component" value="Chromosome 16"/>
</dbReference>
<evidence type="ECO:0000313" key="2">
    <source>
        <dbReference type="Proteomes" id="UP000811609"/>
    </source>
</evidence>
<protein>
    <submittedName>
        <fullName evidence="1">Uncharacterized protein</fullName>
    </submittedName>
</protein>
<organism evidence="1 2">
    <name type="scientific">Carya illinoinensis</name>
    <name type="common">Pecan</name>
    <dbReference type="NCBI Taxonomy" id="32201"/>
    <lineage>
        <taxon>Eukaryota</taxon>
        <taxon>Viridiplantae</taxon>
        <taxon>Streptophyta</taxon>
        <taxon>Embryophyta</taxon>
        <taxon>Tracheophyta</taxon>
        <taxon>Spermatophyta</taxon>
        <taxon>Magnoliopsida</taxon>
        <taxon>eudicotyledons</taxon>
        <taxon>Gunneridae</taxon>
        <taxon>Pentapetalae</taxon>
        <taxon>rosids</taxon>
        <taxon>fabids</taxon>
        <taxon>Fagales</taxon>
        <taxon>Juglandaceae</taxon>
        <taxon>Carya</taxon>
    </lineage>
</organism>
<dbReference type="AlphaFoldDB" id="A0A8T1N377"/>
<accession>A0A8T1N377</accession>
<keyword evidence="2" id="KW-1185">Reference proteome</keyword>
<proteinExistence type="predicted"/>
<dbReference type="EMBL" id="CM031824">
    <property type="protein sequence ID" value="KAG6624565.1"/>
    <property type="molecule type" value="Genomic_DNA"/>
</dbReference>